<evidence type="ECO:0000313" key="1">
    <source>
        <dbReference type="EMBL" id="MDL2418953.1"/>
    </source>
</evidence>
<reference evidence="1 2" key="1">
    <citation type="journal article" date="2023" name="Int. J. Mol. Sci.">
        <title>Pathogenicity and Genomic Characterization of a Novel Genospecies, Bacillus shihchuchen, of the Bacillus cereus Group Isolated from Chinese Softshell Turtle (Pelodiscus sinensis).</title>
        <authorList>
            <person name="Cheng L.W."/>
            <person name="Byadgi O.V."/>
            <person name="Tsai C.E."/>
            <person name="Wang P.C."/>
            <person name="Chen S.C."/>
        </authorList>
    </citation>
    <scope>NUCLEOTIDE SEQUENCE [LARGE SCALE GENOMIC DNA]</scope>
    <source>
        <strain evidence="1 2">QF108-045</strain>
    </source>
</reference>
<accession>A0ABT7KYY3</accession>
<dbReference type="EMBL" id="JASWHZ010000001">
    <property type="protein sequence ID" value="MDL2418953.1"/>
    <property type="molecule type" value="Genomic_DNA"/>
</dbReference>
<organism evidence="1 2">
    <name type="scientific">Bacillus shihchuchen</name>
    <dbReference type="NCBI Taxonomy" id="3036942"/>
    <lineage>
        <taxon>Bacteria</taxon>
        <taxon>Bacillati</taxon>
        <taxon>Bacillota</taxon>
        <taxon>Bacilli</taxon>
        <taxon>Bacillales</taxon>
        <taxon>Bacillaceae</taxon>
        <taxon>Bacillus</taxon>
        <taxon>Bacillus cereus group</taxon>
    </lineage>
</organism>
<protein>
    <submittedName>
        <fullName evidence="1">Uncharacterized protein</fullName>
    </submittedName>
</protein>
<keyword evidence="2" id="KW-1185">Reference proteome</keyword>
<proteinExistence type="predicted"/>
<dbReference type="Proteomes" id="UP001229716">
    <property type="component" value="Unassembled WGS sequence"/>
</dbReference>
<evidence type="ECO:0000313" key="2">
    <source>
        <dbReference type="Proteomes" id="UP001229716"/>
    </source>
</evidence>
<comment type="caution">
    <text evidence="1">The sequence shown here is derived from an EMBL/GenBank/DDBJ whole genome shotgun (WGS) entry which is preliminary data.</text>
</comment>
<sequence length="47" mass="5412">MKSKLKNIYDALSIVPVEELKPLIQTIIEKVILHSEEELEIVLQPII</sequence>
<name>A0ABT7KYY3_9BACI</name>
<gene>
    <name evidence="1" type="ORF">P6F46_22960</name>
</gene>